<reference evidence="1" key="1">
    <citation type="submission" date="2020-11" db="EMBL/GenBank/DDBJ databases">
        <authorList>
            <person name="Whitehead M."/>
        </authorList>
    </citation>
    <scope>NUCLEOTIDE SEQUENCE</scope>
    <source>
        <strain evidence="1">EGII</strain>
    </source>
</reference>
<proteinExistence type="predicted"/>
<dbReference type="EMBL" id="CAJHJT010000034">
    <property type="protein sequence ID" value="CAD7005435.1"/>
    <property type="molecule type" value="Genomic_DNA"/>
</dbReference>
<evidence type="ECO:0000313" key="2">
    <source>
        <dbReference type="Proteomes" id="UP000606786"/>
    </source>
</evidence>
<dbReference type="AlphaFoldDB" id="A0A811V4W6"/>
<comment type="caution">
    <text evidence="1">The sequence shown here is derived from an EMBL/GenBank/DDBJ whole genome shotgun (WGS) entry which is preliminary data.</text>
</comment>
<keyword evidence="2" id="KW-1185">Reference proteome</keyword>
<sequence>MADQTAMQQPNSQSNCYYKPRRIRNHIRNGQKKQIENDIAAAAVDDMRQVFMTTFMNFRLCNRALHRHYNNWQRIGIAGEQHLAMTTNSSCIRTMHKSAKLYI</sequence>
<evidence type="ECO:0000313" key="1">
    <source>
        <dbReference type="EMBL" id="CAD7005435.1"/>
    </source>
</evidence>
<accession>A0A811V4W6</accession>
<organism evidence="1 2">
    <name type="scientific">Ceratitis capitata</name>
    <name type="common">Mediterranean fruit fly</name>
    <name type="synonym">Tephritis capitata</name>
    <dbReference type="NCBI Taxonomy" id="7213"/>
    <lineage>
        <taxon>Eukaryota</taxon>
        <taxon>Metazoa</taxon>
        <taxon>Ecdysozoa</taxon>
        <taxon>Arthropoda</taxon>
        <taxon>Hexapoda</taxon>
        <taxon>Insecta</taxon>
        <taxon>Pterygota</taxon>
        <taxon>Neoptera</taxon>
        <taxon>Endopterygota</taxon>
        <taxon>Diptera</taxon>
        <taxon>Brachycera</taxon>
        <taxon>Muscomorpha</taxon>
        <taxon>Tephritoidea</taxon>
        <taxon>Tephritidae</taxon>
        <taxon>Ceratitis</taxon>
        <taxon>Ceratitis</taxon>
    </lineage>
</organism>
<gene>
    <name evidence="1" type="ORF">CCAP1982_LOCUS13795</name>
</gene>
<dbReference type="Proteomes" id="UP000606786">
    <property type="component" value="Unassembled WGS sequence"/>
</dbReference>
<protein>
    <submittedName>
        <fullName evidence="1">(Mediterranean fruit fly) hypothetical protein</fullName>
    </submittedName>
</protein>
<name>A0A811V4W6_CERCA</name>